<evidence type="ECO:0000313" key="2">
    <source>
        <dbReference type="Proteomes" id="UP001165586"/>
    </source>
</evidence>
<dbReference type="RefSeq" id="WP_259542727.1">
    <property type="nucleotide sequence ID" value="NZ_JANLCJ010000103.1"/>
</dbReference>
<proteinExistence type="predicted"/>
<evidence type="ECO:0000313" key="1">
    <source>
        <dbReference type="EMBL" id="MCS5736662.1"/>
    </source>
</evidence>
<keyword evidence="2" id="KW-1185">Reference proteome</keyword>
<gene>
    <name evidence="1" type="ORF">N1032_23310</name>
</gene>
<comment type="caution">
    <text evidence="1">The sequence shown here is derived from an EMBL/GenBank/DDBJ whole genome shotgun (WGS) entry which is preliminary data.</text>
</comment>
<dbReference type="Proteomes" id="UP001165586">
    <property type="component" value="Unassembled WGS sequence"/>
</dbReference>
<accession>A0ABT2H9W8</accession>
<organism evidence="1 2">
    <name type="scientific">Herbiconiux daphne</name>
    <dbReference type="NCBI Taxonomy" id="2970914"/>
    <lineage>
        <taxon>Bacteria</taxon>
        <taxon>Bacillati</taxon>
        <taxon>Actinomycetota</taxon>
        <taxon>Actinomycetes</taxon>
        <taxon>Micrococcales</taxon>
        <taxon>Microbacteriaceae</taxon>
        <taxon>Herbiconiux</taxon>
    </lineage>
</organism>
<sequence length="83" mass="9719">MTSQHRTKIGVIVNGKLEHKGRFDYHDEIQTFMRFYGLDTIKLNNGKKLFNASTHPKAKMENNYKLTLMENEYATYSQEKDCG</sequence>
<protein>
    <submittedName>
        <fullName evidence="1">Uncharacterized protein</fullName>
    </submittedName>
</protein>
<name>A0ABT2H9W8_9MICO</name>
<dbReference type="EMBL" id="JANLCJ010000103">
    <property type="protein sequence ID" value="MCS5736662.1"/>
    <property type="molecule type" value="Genomic_DNA"/>
</dbReference>
<reference evidence="1" key="1">
    <citation type="submission" date="2022-08" db="EMBL/GenBank/DDBJ databases">
        <authorList>
            <person name="Deng Y."/>
            <person name="Han X.-F."/>
            <person name="Zhang Y.-Q."/>
        </authorList>
    </citation>
    <scope>NUCLEOTIDE SEQUENCE</scope>
    <source>
        <strain evidence="1">CPCC 203386</strain>
    </source>
</reference>